<organism evidence="6 7">
    <name type="scientific">Dyella koreensis</name>
    <dbReference type="NCBI Taxonomy" id="311235"/>
    <lineage>
        <taxon>Bacteria</taxon>
        <taxon>Pseudomonadati</taxon>
        <taxon>Pseudomonadota</taxon>
        <taxon>Gammaproteobacteria</taxon>
        <taxon>Lysobacterales</taxon>
        <taxon>Rhodanobacteraceae</taxon>
        <taxon>Dyella</taxon>
    </lineage>
</organism>
<evidence type="ECO:0000256" key="4">
    <source>
        <dbReference type="ARBA" id="ARBA00023136"/>
    </source>
</evidence>
<evidence type="ECO:0000256" key="2">
    <source>
        <dbReference type="ARBA" id="ARBA00022692"/>
    </source>
</evidence>
<comment type="caution">
    <text evidence="6">The sequence shown here is derived from an EMBL/GenBank/DDBJ whole genome shotgun (WGS) entry which is preliminary data.</text>
</comment>
<dbReference type="PANTHER" id="PTHR36985">
    <property type="entry name" value="TRANSLOCATION AND ASSEMBLY MODULE SUBUNIT TAMB"/>
    <property type="match status" value="1"/>
</dbReference>
<keyword evidence="2" id="KW-0812">Transmembrane</keyword>
<dbReference type="InterPro" id="IPR007452">
    <property type="entry name" value="TamB_C"/>
</dbReference>
<evidence type="ECO:0000313" key="6">
    <source>
        <dbReference type="EMBL" id="MFK2916744.1"/>
    </source>
</evidence>
<evidence type="ECO:0000256" key="3">
    <source>
        <dbReference type="ARBA" id="ARBA00022989"/>
    </source>
</evidence>
<keyword evidence="4" id="KW-0472">Membrane</keyword>
<feature type="domain" description="Translocation and assembly module TamB C-terminal" evidence="5">
    <location>
        <begin position="908"/>
        <end position="1247"/>
    </location>
</feature>
<keyword evidence="3" id="KW-1133">Transmembrane helix</keyword>
<dbReference type="Pfam" id="PF04357">
    <property type="entry name" value="TamB"/>
    <property type="match status" value="1"/>
</dbReference>
<evidence type="ECO:0000313" key="7">
    <source>
        <dbReference type="Proteomes" id="UP001620408"/>
    </source>
</evidence>
<proteinExistence type="predicted"/>
<gene>
    <name evidence="6" type="ORF">ISS97_05670</name>
</gene>
<dbReference type="EMBL" id="JADIKD010000007">
    <property type="protein sequence ID" value="MFK2916744.1"/>
    <property type="molecule type" value="Genomic_DNA"/>
</dbReference>
<protein>
    <submittedName>
        <fullName evidence="6">Translocation/assembly module TamB domain-containing protein</fullName>
    </submittedName>
</protein>
<dbReference type="RefSeq" id="WP_379986177.1">
    <property type="nucleotide sequence ID" value="NZ_JADIKD010000007.1"/>
</dbReference>
<evidence type="ECO:0000256" key="1">
    <source>
        <dbReference type="ARBA" id="ARBA00004167"/>
    </source>
</evidence>
<evidence type="ECO:0000259" key="5">
    <source>
        <dbReference type="Pfam" id="PF04357"/>
    </source>
</evidence>
<comment type="subcellular location">
    <subcellularLocation>
        <location evidence="1">Membrane</location>
        <topology evidence="1">Single-pass membrane protein</topology>
    </subcellularLocation>
</comment>
<keyword evidence="7" id="KW-1185">Reference proteome</keyword>
<dbReference type="PANTHER" id="PTHR36985:SF1">
    <property type="entry name" value="TRANSLOCATION AND ASSEMBLY MODULE SUBUNIT TAMB"/>
    <property type="match status" value="1"/>
</dbReference>
<reference evidence="6 7" key="1">
    <citation type="submission" date="2020-10" db="EMBL/GenBank/DDBJ databases">
        <title>Phylogeny of dyella-like bacteria.</title>
        <authorList>
            <person name="Fu J."/>
        </authorList>
    </citation>
    <scope>NUCLEOTIDE SEQUENCE [LARGE SCALE GENOMIC DNA]</scope>
    <source>
        <strain evidence="6 7">BB4</strain>
    </source>
</reference>
<accession>A0ABW8K5I7</accession>
<name>A0ABW8K5I7_9GAMM</name>
<dbReference type="Proteomes" id="UP001620408">
    <property type="component" value="Unassembled WGS sequence"/>
</dbReference>
<sequence length="1248" mass="131507">MKWFKRIAIVLCALLLLVVAVLWWLLGSASGLRFALARAEQATHGALSVQQAQGRLIGPLQLTGVRYADGEGLDAKIASARLDFRVWPLLRKRVHVLDLQVDGVDVALPKPKEEPAGQSGFSLKPPLDFVIDQAHVGSVRIAEAGQPLFASDSLDLAGQWTSKGIELRKLMLRAPDGHADLTGTLAVEAGEQGDGAAGFSWKVAGVEYAGSLEAHGDGKHVKTELKLTQPMATQLTLTVAQGGDYAWTAKLDAPRFDPKPLLGDSSLHALGLDLQGSGDRHGGTLNGQVDLNDYQLLLKPLRAHFSDDFKTLNLEQLSLGSPQIKGTVEASGVVQLGAQPVSGDLQIQWKDLALPASLVGQDLASRGSLKARGSVEAFHAEGDIDVGPPGKLAKLALNLDGTQQLITLHTLELKQAQGGMQAKGTLTLQPALAWQLDATANKLDPGQLFAGWNGALDFDITTAGTLPKDQPDATVEIRKLAGRLRDRQVRGEGKLHLTPQQVIDGRLDLASGGSTVQITAKPGNTNDIDIMLAVASLGDWLPDAQGRLNGDFRLRGKQPKLALTGNLQGQGVVYAGQKIDSLRLVADVPDLSNPGGKLDLETGHANLGGLTFQRIDLRGDGTAARHNLTLQAKGTELSTQLALNGALKGSAWNGTLSTLDLEPQGLPRWRLQQPAQLGYNDGAMNLSELCLTAGEPQLCLAAKQDKAGNLDANYRLRDLPLALLMTLASSSGLPMRAEGTLGGSGQIRRNAAGALSGTASITSPRGTVTYVEHPDRPLLAYNDLALQAELSPSSQRATLRANLNDNGRLDGQIGITGAQQALDGQLELRLNNLAFIELFTNEIANVKGGIDGHFRFGSTLKQPSVAGQANVNGFAAEVPVAGLKLTQGKLVVSTSNAQQFLISGSVQSGKGTLQIGGYAGIGQDARSELTFKGSQFTAADIPAAKVIISPDLQLTQDDKGLNVGGSVTLDSADVDVSKLPGAGATKASSDVVIVDQEQAQEQAKSLPITAQVKVDLGRKTHLVGLGLDGRLSGTLTVTERPGRTTTGQGQITVDGIYKAYGQSLQIEQGRLLFASTPIDNPGLDIRAARKLNPNATIDEGQKVGLYVSGTAQRPVLTVYSNPVMEQSDALSYLITGKPLSQVKGGEGSAVGAAAQALGSAAGDFLAKSIGSKIGLDDVGVSSNEALGGTSAFTVGKFLSPRLYLSYGVGLFEPGQVITLRYRLSNRWHFEAQNATDFSRASLNYRIEK</sequence>